<organism evidence="4">
    <name type="scientific">Aureoumbra lagunensis</name>
    <dbReference type="NCBI Taxonomy" id="44058"/>
    <lineage>
        <taxon>Eukaryota</taxon>
        <taxon>Sar</taxon>
        <taxon>Stramenopiles</taxon>
        <taxon>Ochrophyta</taxon>
        <taxon>Pelagophyceae</taxon>
        <taxon>Pelagomonadales</taxon>
        <taxon>Aureoumbra</taxon>
    </lineage>
</organism>
<dbReference type="InterPro" id="IPR018638">
    <property type="entry name" value="DUF2061_membrane"/>
</dbReference>
<dbReference type="Pfam" id="PF09834">
    <property type="entry name" value="DUF2061"/>
    <property type="match status" value="2"/>
</dbReference>
<feature type="domain" description="DUF2061" evidence="3">
    <location>
        <begin position="190"/>
        <end position="241"/>
    </location>
</feature>
<dbReference type="EMBL" id="HBIJ01011372">
    <property type="protein sequence ID" value="CAE0367038.1"/>
    <property type="molecule type" value="Transcribed_RNA"/>
</dbReference>
<accession>A0A7S3JWE3</accession>
<evidence type="ECO:0000256" key="2">
    <source>
        <dbReference type="SAM" id="SignalP"/>
    </source>
</evidence>
<dbReference type="AlphaFoldDB" id="A0A7S3JWE3"/>
<reference evidence="4" key="1">
    <citation type="submission" date="2021-01" db="EMBL/GenBank/DDBJ databases">
        <authorList>
            <person name="Corre E."/>
            <person name="Pelletier E."/>
            <person name="Niang G."/>
            <person name="Scheremetjew M."/>
            <person name="Finn R."/>
            <person name="Kale V."/>
            <person name="Holt S."/>
            <person name="Cochrane G."/>
            <person name="Meng A."/>
            <person name="Brown T."/>
            <person name="Cohen L."/>
        </authorList>
    </citation>
    <scope>NUCLEOTIDE SEQUENCE</scope>
    <source>
        <strain evidence="4">CCMP1510</strain>
    </source>
</reference>
<feature type="coiled-coil region" evidence="1">
    <location>
        <begin position="75"/>
        <end position="102"/>
    </location>
</feature>
<name>A0A7S3JWE3_9STRA</name>
<keyword evidence="1" id="KW-0175">Coiled coil</keyword>
<evidence type="ECO:0000259" key="3">
    <source>
        <dbReference type="Pfam" id="PF09834"/>
    </source>
</evidence>
<gene>
    <name evidence="4" type="ORF">ALAG00032_LOCUS7786</name>
</gene>
<protein>
    <recommendedName>
        <fullName evidence="3">DUF2061 domain-containing protein</fullName>
    </recommendedName>
</protein>
<evidence type="ECO:0000256" key="1">
    <source>
        <dbReference type="SAM" id="Coils"/>
    </source>
</evidence>
<keyword evidence="2" id="KW-0732">Signal</keyword>
<feature type="signal peptide" evidence="2">
    <location>
        <begin position="1"/>
        <end position="22"/>
    </location>
</feature>
<feature type="chain" id="PRO_5031369367" description="DUF2061 domain-containing protein" evidence="2">
    <location>
        <begin position="23"/>
        <end position="257"/>
    </location>
</feature>
<evidence type="ECO:0000313" key="4">
    <source>
        <dbReference type="EMBL" id="CAE0367038.1"/>
    </source>
</evidence>
<proteinExistence type="predicted"/>
<sequence>MKGVKRMAKLLLILVTINIVESYVSPLFENRLLIEQQRILYPRHSMSHRLSPQFASVSSGATAARQKITFRLLQIRRLETELKEARSLLREERKELKQLAKQVEKPAVVGGPIYRDTTARSFVKAIGWRIIAGLITFCSSFYFTKQLSTALAIVASDFFSKVLTMFIGERIFNKVNVGRSASGDNVGRSVAKALIWRLIAFLNTATISGLVAGSAGIGASIASFDAIFKTALMVGYDQMWNKIDWGRELENVDGDGI</sequence>
<feature type="domain" description="DUF2061" evidence="3">
    <location>
        <begin position="123"/>
        <end position="171"/>
    </location>
</feature>